<dbReference type="AlphaFoldDB" id="A0A512PEE1"/>
<proteinExistence type="predicted"/>
<dbReference type="EMBL" id="BKAL01000007">
    <property type="protein sequence ID" value="GEP69574.1"/>
    <property type="molecule type" value="Genomic_DNA"/>
</dbReference>
<sequence length="223" mass="22394">MRVMVNPQPVAVRKTSLTGPVWLTVSGAVLILIALAIGAGTAVLLFRTAGSGVLTFSGEPGSSVIAEVDAPGTTTVDLVAGERYAVHLVEPATAGGLGDLVGDVHLLAPSGETVVADGTPGVDSTSTMGDVTARSVAAFTAPEDGTYVLAVPSADVDHARVLLAPDQAFAPFFAGIFGSILGVFAAVLIGLLGTGMAVGGGIWWGFRVRARRAVNGVEDRAGS</sequence>
<keyword evidence="1" id="KW-0812">Transmembrane</keyword>
<evidence type="ECO:0000256" key="1">
    <source>
        <dbReference type="SAM" id="Phobius"/>
    </source>
</evidence>
<comment type="caution">
    <text evidence="2">The sequence shown here is derived from an EMBL/GenBank/DDBJ whole genome shotgun (WGS) entry which is preliminary data.</text>
</comment>
<dbReference type="Proteomes" id="UP000321798">
    <property type="component" value="Unassembled WGS sequence"/>
</dbReference>
<reference evidence="2 3" key="1">
    <citation type="submission" date="2019-07" db="EMBL/GenBank/DDBJ databases">
        <title>Whole genome shotgun sequence of Cellulomonas soli NBRC 109434.</title>
        <authorList>
            <person name="Hosoyama A."/>
            <person name="Uohara A."/>
            <person name="Ohji S."/>
            <person name="Ichikawa N."/>
        </authorList>
    </citation>
    <scope>NUCLEOTIDE SEQUENCE [LARGE SCALE GENOMIC DNA]</scope>
    <source>
        <strain evidence="2 3">NBRC 109434</strain>
    </source>
</reference>
<feature type="transmembrane region" description="Helical" evidence="1">
    <location>
        <begin position="21"/>
        <end position="46"/>
    </location>
</feature>
<keyword evidence="3" id="KW-1185">Reference proteome</keyword>
<evidence type="ECO:0000313" key="2">
    <source>
        <dbReference type="EMBL" id="GEP69574.1"/>
    </source>
</evidence>
<protein>
    <submittedName>
        <fullName evidence="2">Uncharacterized protein</fullName>
    </submittedName>
</protein>
<gene>
    <name evidence="2" type="ORF">CSO01_22890</name>
</gene>
<organism evidence="2 3">
    <name type="scientific">Cellulomonas soli</name>
    <dbReference type="NCBI Taxonomy" id="931535"/>
    <lineage>
        <taxon>Bacteria</taxon>
        <taxon>Bacillati</taxon>
        <taxon>Actinomycetota</taxon>
        <taxon>Actinomycetes</taxon>
        <taxon>Micrococcales</taxon>
        <taxon>Cellulomonadaceae</taxon>
        <taxon>Cellulomonas</taxon>
    </lineage>
</organism>
<keyword evidence="1" id="KW-0472">Membrane</keyword>
<name>A0A512PEE1_9CELL</name>
<keyword evidence="1" id="KW-1133">Transmembrane helix</keyword>
<accession>A0A512PEE1</accession>
<evidence type="ECO:0000313" key="3">
    <source>
        <dbReference type="Proteomes" id="UP000321798"/>
    </source>
</evidence>
<feature type="transmembrane region" description="Helical" evidence="1">
    <location>
        <begin position="172"/>
        <end position="205"/>
    </location>
</feature>